<evidence type="ECO:0000256" key="4">
    <source>
        <dbReference type="ARBA" id="ARBA00022679"/>
    </source>
</evidence>
<sequence>MSTTTAPQAPKRGLEDVVAGESSICYIDGMKGVLAYRGIDIHELADHSTFEETCYLLWHGTLPKQQELDDLRRKLALERKMDPAIYEMMRKYPKHALPMEVLRTVVSALSFYDPDENNNDHDANVRKSLRLTSQIAMIVAAYDRIRKGKEVVEPDQTLSHAGNFLWMLNGEKPSKTADKALDIALILHADHELNASTFAARVIAATLSDVHSAITGAIGALKGPLHGGANEAVMRILFSIDKQKKDAVEFVKQMLAEKKKVPGFGHRVYHTEDPRATHLRKMSEDLGKSSGNPKWFDMSRAIELYLNNVNKDKKLNANVDFYSASTYTTLGIDIDLFTPIFAVSRISGWTAHVIEQLDDNRLIRPRADYVGPKYPATYVPMEQRH</sequence>
<dbReference type="SUPFAM" id="SSF48256">
    <property type="entry name" value="Citrate synthase"/>
    <property type="match status" value="1"/>
</dbReference>
<dbReference type="Gene3D" id="1.10.230.10">
    <property type="entry name" value="Cytochrome P450-Terp, domain 2"/>
    <property type="match status" value="1"/>
</dbReference>
<keyword evidence="3" id="KW-0816">Tricarboxylic acid cycle</keyword>
<comment type="pathway">
    <text evidence="1">Carbohydrate metabolism; tricarboxylic acid cycle; isocitrate from oxaloacetate: step 1/2.</text>
</comment>
<evidence type="ECO:0000256" key="3">
    <source>
        <dbReference type="ARBA" id="ARBA00022532"/>
    </source>
</evidence>
<dbReference type="InterPro" id="IPR011278">
    <property type="entry name" value="2-MeCitrate/Citrate_synth_II"/>
</dbReference>
<dbReference type="GO" id="GO:0005829">
    <property type="term" value="C:cytosol"/>
    <property type="evidence" value="ECO:0007669"/>
    <property type="project" value="TreeGrafter"/>
</dbReference>
<evidence type="ECO:0000256" key="7">
    <source>
        <dbReference type="PIRSR" id="PIRSR001369-1"/>
    </source>
</evidence>
<dbReference type="Pfam" id="PF00285">
    <property type="entry name" value="Citrate_synt"/>
    <property type="match status" value="1"/>
</dbReference>
<reference evidence="8" key="1">
    <citation type="submission" date="2020-07" db="EMBL/GenBank/DDBJ databases">
        <title>Huge and variable diversity of episymbiotic CPR bacteria and DPANN archaea in groundwater ecosystems.</title>
        <authorList>
            <person name="He C.Y."/>
            <person name="Keren R."/>
            <person name="Whittaker M."/>
            <person name="Farag I.F."/>
            <person name="Doudna J."/>
            <person name="Cate J.H.D."/>
            <person name="Banfield J.F."/>
        </authorList>
    </citation>
    <scope>NUCLEOTIDE SEQUENCE</scope>
    <source>
        <strain evidence="8">NC_groundwater_580_Pr5_B-0.1um_64_19</strain>
    </source>
</reference>
<dbReference type="GO" id="GO:0005975">
    <property type="term" value="P:carbohydrate metabolic process"/>
    <property type="evidence" value="ECO:0007669"/>
    <property type="project" value="TreeGrafter"/>
</dbReference>
<dbReference type="InterPro" id="IPR016143">
    <property type="entry name" value="Citrate_synth-like_sm_a-sub"/>
</dbReference>
<proteinExistence type="inferred from homology"/>
<dbReference type="InterPro" id="IPR036969">
    <property type="entry name" value="Citrate_synthase_sf"/>
</dbReference>
<dbReference type="AlphaFoldDB" id="A0A932A7Y2"/>
<gene>
    <name evidence="8" type="ORF">HYX28_03410</name>
</gene>
<dbReference type="InterPro" id="IPR002020">
    <property type="entry name" value="Citrate_synthase"/>
</dbReference>
<dbReference type="InterPro" id="IPR024176">
    <property type="entry name" value="Citrate_synthase_bac-typ"/>
</dbReference>
<feature type="active site" evidence="7">
    <location>
        <position position="266"/>
    </location>
</feature>
<evidence type="ECO:0000256" key="1">
    <source>
        <dbReference type="ARBA" id="ARBA00004751"/>
    </source>
</evidence>
<dbReference type="Proteomes" id="UP000779809">
    <property type="component" value="Unassembled WGS sequence"/>
</dbReference>
<protein>
    <recommendedName>
        <fullName evidence="6">Citrate synthase</fullName>
    </recommendedName>
</protein>
<organism evidence="8 9">
    <name type="scientific">Candidatus Korobacter versatilis</name>
    <dbReference type="NCBI Taxonomy" id="658062"/>
    <lineage>
        <taxon>Bacteria</taxon>
        <taxon>Pseudomonadati</taxon>
        <taxon>Acidobacteriota</taxon>
        <taxon>Terriglobia</taxon>
        <taxon>Terriglobales</taxon>
        <taxon>Candidatus Korobacteraceae</taxon>
        <taxon>Candidatus Korobacter</taxon>
    </lineage>
</organism>
<dbReference type="Gene3D" id="1.10.580.10">
    <property type="entry name" value="Citrate Synthase, domain 1"/>
    <property type="match status" value="1"/>
</dbReference>
<evidence type="ECO:0000313" key="9">
    <source>
        <dbReference type="Proteomes" id="UP000779809"/>
    </source>
</evidence>
<dbReference type="PRINTS" id="PR00143">
    <property type="entry name" value="CITRTSNTHASE"/>
</dbReference>
<comment type="caution">
    <text evidence="8">The sequence shown here is derived from an EMBL/GenBank/DDBJ whole genome shotgun (WGS) entry which is preliminary data.</text>
</comment>
<evidence type="ECO:0000256" key="5">
    <source>
        <dbReference type="ARBA" id="ARBA00049288"/>
    </source>
</evidence>
<comment type="similarity">
    <text evidence="2 6">Belongs to the citrate synthase family.</text>
</comment>
<dbReference type="EMBL" id="JACPNR010000004">
    <property type="protein sequence ID" value="MBI2677808.1"/>
    <property type="molecule type" value="Genomic_DNA"/>
</dbReference>
<dbReference type="CDD" id="cd06110">
    <property type="entry name" value="BSuCS-II_like"/>
    <property type="match status" value="1"/>
</dbReference>
<keyword evidence="4 6" id="KW-0808">Transferase</keyword>
<evidence type="ECO:0000256" key="2">
    <source>
        <dbReference type="ARBA" id="ARBA00010566"/>
    </source>
</evidence>
<dbReference type="GO" id="GO:0006099">
    <property type="term" value="P:tricarboxylic acid cycle"/>
    <property type="evidence" value="ECO:0007669"/>
    <property type="project" value="UniProtKB-KW"/>
</dbReference>
<dbReference type="PIRSF" id="PIRSF001369">
    <property type="entry name" value="Citrate_synth"/>
    <property type="match status" value="1"/>
</dbReference>
<dbReference type="NCBIfam" id="TIGR01800">
    <property type="entry name" value="cit_synth_II"/>
    <property type="match status" value="1"/>
</dbReference>
<dbReference type="InterPro" id="IPR016142">
    <property type="entry name" value="Citrate_synth-like_lrg_a-sub"/>
</dbReference>
<feature type="active site" evidence="7">
    <location>
        <position position="320"/>
    </location>
</feature>
<accession>A0A932A7Y2</accession>
<evidence type="ECO:0000256" key="6">
    <source>
        <dbReference type="PIRNR" id="PIRNR001369"/>
    </source>
</evidence>
<comment type="catalytic activity">
    <reaction evidence="5">
        <text>oxaloacetate + acetyl-CoA + H2O = citrate + CoA + H(+)</text>
        <dbReference type="Rhea" id="RHEA:16845"/>
        <dbReference type="ChEBI" id="CHEBI:15377"/>
        <dbReference type="ChEBI" id="CHEBI:15378"/>
        <dbReference type="ChEBI" id="CHEBI:16452"/>
        <dbReference type="ChEBI" id="CHEBI:16947"/>
        <dbReference type="ChEBI" id="CHEBI:57287"/>
        <dbReference type="ChEBI" id="CHEBI:57288"/>
        <dbReference type="EC" id="2.3.3.16"/>
    </reaction>
</comment>
<evidence type="ECO:0000313" key="8">
    <source>
        <dbReference type="EMBL" id="MBI2677808.1"/>
    </source>
</evidence>
<dbReference type="GO" id="GO:0036440">
    <property type="term" value="F:citrate synthase activity"/>
    <property type="evidence" value="ECO:0007669"/>
    <property type="project" value="UniProtKB-EC"/>
</dbReference>
<name>A0A932A7Y2_9BACT</name>
<dbReference type="PANTHER" id="PTHR11739:SF4">
    <property type="entry name" value="CITRATE SYNTHASE, PEROXISOMAL"/>
    <property type="match status" value="1"/>
</dbReference>
<dbReference type="PANTHER" id="PTHR11739">
    <property type="entry name" value="CITRATE SYNTHASE"/>
    <property type="match status" value="1"/>
</dbReference>